<feature type="domain" description="BTB" evidence="1">
    <location>
        <begin position="95"/>
        <end position="157"/>
    </location>
</feature>
<keyword evidence="3" id="KW-1185">Reference proteome</keyword>
<dbReference type="InterPro" id="IPR011333">
    <property type="entry name" value="SKP1/BTB/POZ_sf"/>
</dbReference>
<name>A0AAD5TU98_9FUNG</name>
<gene>
    <name evidence="2" type="ORF">HDU87_007435</name>
</gene>
<accession>A0AAD5TU98</accession>
<dbReference type="Pfam" id="PF00651">
    <property type="entry name" value="BTB"/>
    <property type="match status" value="1"/>
</dbReference>
<proteinExistence type="predicted"/>
<reference evidence="2" key="1">
    <citation type="submission" date="2020-05" db="EMBL/GenBank/DDBJ databases">
        <title>Phylogenomic resolution of chytrid fungi.</title>
        <authorList>
            <person name="Stajich J.E."/>
            <person name="Amses K."/>
            <person name="Simmons R."/>
            <person name="Seto K."/>
            <person name="Myers J."/>
            <person name="Bonds A."/>
            <person name="Quandt C.A."/>
            <person name="Barry K."/>
            <person name="Liu P."/>
            <person name="Grigoriev I."/>
            <person name="Longcore J.E."/>
            <person name="James T.Y."/>
        </authorList>
    </citation>
    <scope>NUCLEOTIDE SEQUENCE</scope>
    <source>
        <strain evidence="2">JEL0379</strain>
    </source>
</reference>
<evidence type="ECO:0000313" key="2">
    <source>
        <dbReference type="EMBL" id="KAJ3183013.1"/>
    </source>
</evidence>
<dbReference type="InterPro" id="IPR000210">
    <property type="entry name" value="BTB/POZ_dom"/>
</dbReference>
<dbReference type="Gene3D" id="3.30.710.10">
    <property type="entry name" value="Potassium Channel Kv1.1, Chain A"/>
    <property type="match status" value="1"/>
</dbReference>
<comment type="caution">
    <text evidence="2">The sequence shown here is derived from an EMBL/GenBank/DDBJ whole genome shotgun (WGS) entry which is preliminary data.</text>
</comment>
<evidence type="ECO:0000259" key="1">
    <source>
        <dbReference type="PROSITE" id="PS50097"/>
    </source>
</evidence>
<organism evidence="2 3">
    <name type="scientific">Geranomyces variabilis</name>
    <dbReference type="NCBI Taxonomy" id="109894"/>
    <lineage>
        <taxon>Eukaryota</taxon>
        <taxon>Fungi</taxon>
        <taxon>Fungi incertae sedis</taxon>
        <taxon>Chytridiomycota</taxon>
        <taxon>Chytridiomycota incertae sedis</taxon>
        <taxon>Chytridiomycetes</taxon>
        <taxon>Spizellomycetales</taxon>
        <taxon>Powellomycetaceae</taxon>
        <taxon>Geranomyces</taxon>
    </lineage>
</organism>
<dbReference type="EMBL" id="JADGJQ010000007">
    <property type="protein sequence ID" value="KAJ3183013.1"/>
    <property type="molecule type" value="Genomic_DNA"/>
</dbReference>
<sequence length="595" mass="66410">MVSILDDAFVRMTAELAVDDSSLPGLLEEFAELEEEYLNEPVSTRRRHSVLPAIPPLSKTAGTKSAPPCISTTLEPLKRLGDSLFHKGFLSGAFSDFTLKVLGVEYALHRVVLLHNSYFNSLLAGPWKEQGKQVLEITIDDPNVTPEGVTMVLGRIYGRTEVPLTSTNARSVLSAALFFGDVGLCQLAVDFIAQDVSASTVLDYLLFADEYCYGEHSVAILEECLVFLCREGYGSRRLRKVFSAMPVHWLQRIVSSDCFWVPTEEDRWNFISEIADLRRGTDRTDGHSLSKKAWAFPAVEHVSGLEHISKDHALSRAAEPESCSSKLGGHETEVDAQFNDDGLADVLHVSVAYEHIPFCSLLRIRSITESRHQGDDADAAATSSTEADAFCDMLERAAWTQMKLQNMITSAARETTHLGIVEPIVPRADTRHIDGYCLSHVVAEGRLLVHDGSTFPAMRFGVEFQDLHEVATREKVYSEKFFYAGSMWQIYLQTLPRQNPPILGVYLRRMPVSAAAKVTGDHRRLPPSTPYVDPRETTVTWFQLYCFFGDDCVLLESKPDVFQMEQSWGWKLSKLYQSAFAGGRSLRCCVVLGHV</sequence>
<dbReference type="SUPFAM" id="SSF54695">
    <property type="entry name" value="POZ domain"/>
    <property type="match status" value="1"/>
</dbReference>
<dbReference type="PROSITE" id="PS50097">
    <property type="entry name" value="BTB"/>
    <property type="match status" value="1"/>
</dbReference>
<evidence type="ECO:0000313" key="3">
    <source>
        <dbReference type="Proteomes" id="UP001212152"/>
    </source>
</evidence>
<protein>
    <recommendedName>
        <fullName evidence="1">BTB domain-containing protein</fullName>
    </recommendedName>
</protein>
<dbReference type="PANTHER" id="PTHR47369:SF1">
    <property type="entry name" value="BTB_POZ DOMAIN-CONTAINING PROTEIN"/>
    <property type="match status" value="1"/>
</dbReference>
<dbReference type="SMART" id="SM00225">
    <property type="entry name" value="BTB"/>
    <property type="match status" value="1"/>
</dbReference>
<dbReference type="PANTHER" id="PTHR47369">
    <property type="entry name" value="BTB/POZ DOMAIN-CONTAINING PROTEIN"/>
    <property type="match status" value="1"/>
</dbReference>
<dbReference type="Proteomes" id="UP001212152">
    <property type="component" value="Unassembled WGS sequence"/>
</dbReference>
<dbReference type="AlphaFoldDB" id="A0AAD5TU98"/>